<proteinExistence type="predicted"/>
<dbReference type="SMART" id="SM00506">
    <property type="entry name" value="A1pp"/>
    <property type="match status" value="1"/>
</dbReference>
<dbReference type="InterPro" id="IPR043472">
    <property type="entry name" value="Macro_dom-like"/>
</dbReference>
<dbReference type="SUPFAM" id="SSF52949">
    <property type="entry name" value="Macro domain-like"/>
    <property type="match status" value="1"/>
</dbReference>
<evidence type="ECO:0000259" key="1">
    <source>
        <dbReference type="PROSITE" id="PS51154"/>
    </source>
</evidence>
<dbReference type="Gene3D" id="3.40.220.10">
    <property type="entry name" value="Leucine Aminopeptidase, subunit E, domain 1"/>
    <property type="match status" value="1"/>
</dbReference>
<evidence type="ECO:0000313" key="3">
    <source>
        <dbReference type="Proteomes" id="UP000461730"/>
    </source>
</evidence>
<name>A0A7K1UDY7_9BACT</name>
<feature type="domain" description="Macro" evidence="1">
    <location>
        <begin position="1"/>
        <end position="175"/>
    </location>
</feature>
<dbReference type="CDD" id="cd02908">
    <property type="entry name" value="Macro_OAADPr_deacetylase"/>
    <property type="match status" value="1"/>
</dbReference>
<organism evidence="2 3">
    <name type="scientific">Chitinophaga tropicalis</name>
    <dbReference type="NCBI Taxonomy" id="2683588"/>
    <lineage>
        <taxon>Bacteria</taxon>
        <taxon>Pseudomonadati</taxon>
        <taxon>Bacteroidota</taxon>
        <taxon>Chitinophagia</taxon>
        <taxon>Chitinophagales</taxon>
        <taxon>Chitinophagaceae</taxon>
        <taxon>Chitinophaga</taxon>
    </lineage>
</organism>
<dbReference type="PROSITE" id="PS51154">
    <property type="entry name" value="MACRO"/>
    <property type="match status" value="1"/>
</dbReference>
<protein>
    <submittedName>
        <fullName evidence="2">O-acetyl-ADP-ribose deacetylase</fullName>
    </submittedName>
</protein>
<dbReference type="PANTHER" id="PTHR11106">
    <property type="entry name" value="GANGLIOSIDE INDUCED DIFFERENTIATION ASSOCIATED PROTEIN 2-RELATED"/>
    <property type="match status" value="1"/>
</dbReference>
<dbReference type="Proteomes" id="UP000461730">
    <property type="component" value="Unassembled WGS sequence"/>
</dbReference>
<comment type="caution">
    <text evidence="2">The sequence shown here is derived from an EMBL/GenBank/DDBJ whole genome shotgun (WGS) entry which is preliminary data.</text>
</comment>
<evidence type="ECO:0000313" key="2">
    <source>
        <dbReference type="EMBL" id="MVT12488.1"/>
    </source>
</evidence>
<dbReference type="PANTHER" id="PTHR11106:SF27">
    <property type="entry name" value="MACRO DOMAIN-CONTAINING PROTEIN"/>
    <property type="match status" value="1"/>
</dbReference>
<dbReference type="Pfam" id="PF01661">
    <property type="entry name" value="Macro"/>
    <property type="match status" value="1"/>
</dbReference>
<gene>
    <name evidence="2" type="ORF">GO493_29825</name>
</gene>
<sequence>MTDARITVKQGDITKTEVDAIVNAANSSLLGGGGVDGAIHRAGGPAILEECYRIRERQGGCKTGEAVITTAGKLPAKYVIHTVGPVWNKGSEEEKTLLKNAYINSLKLAMENEVATVAFPNISTGIYRFPKKVAAEIAIDAVKAFLRKNRSIKQVVFVCFDQENYELYTSMMAEE</sequence>
<dbReference type="AlphaFoldDB" id="A0A7K1UDY7"/>
<accession>A0A7K1UDY7</accession>
<dbReference type="InterPro" id="IPR002589">
    <property type="entry name" value="Macro_dom"/>
</dbReference>
<reference evidence="2 3" key="1">
    <citation type="submission" date="2019-12" db="EMBL/GenBank/DDBJ databases">
        <title>Chitinophaga sp. strain ysch24 (GDMCC 1.1355), whole genome shotgun sequence.</title>
        <authorList>
            <person name="Zhang X."/>
        </authorList>
    </citation>
    <scope>NUCLEOTIDE SEQUENCE [LARGE SCALE GENOMIC DNA]</scope>
    <source>
        <strain evidence="3">ysch24</strain>
    </source>
</reference>
<dbReference type="NCBIfam" id="NF001664">
    <property type="entry name" value="PRK00431.1-6"/>
    <property type="match status" value="1"/>
</dbReference>
<dbReference type="RefSeq" id="WP_157309904.1">
    <property type="nucleotide sequence ID" value="NZ_WRXN01000027.1"/>
</dbReference>
<dbReference type="EMBL" id="WRXN01000027">
    <property type="protein sequence ID" value="MVT12488.1"/>
    <property type="molecule type" value="Genomic_DNA"/>
</dbReference>
<keyword evidence="3" id="KW-1185">Reference proteome</keyword>